<evidence type="ECO:0000313" key="2">
    <source>
        <dbReference type="Proteomes" id="UP001189429"/>
    </source>
</evidence>
<accession>A0ABN9UR25</accession>
<dbReference type="EMBL" id="CAUYUJ010016163">
    <property type="protein sequence ID" value="CAK0862457.1"/>
    <property type="molecule type" value="Genomic_DNA"/>
</dbReference>
<organism evidence="1 2">
    <name type="scientific">Prorocentrum cordatum</name>
    <dbReference type="NCBI Taxonomy" id="2364126"/>
    <lineage>
        <taxon>Eukaryota</taxon>
        <taxon>Sar</taxon>
        <taxon>Alveolata</taxon>
        <taxon>Dinophyceae</taxon>
        <taxon>Prorocentrales</taxon>
        <taxon>Prorocentraceae</taxon>
        <taxon>Prorocentrum</taxon>
    </lineage>
</organism>
<protein>
    <submittedName>
        <fullName evidence="1">Uncharacterized protein</fullName>
    </submittedName>
</protein>
<evidence type="ECO:0000313" key="1">
    <source>
        <dbReference type="EMBL" id="CAK0862457.1"/>
    </source>
</evidence>
<sequence>EDMDVKEMMRVMMKDMKEMKLMLTRSERIAQEAIDEATSAKQSALKATLDISGLEDKFEKFQQSAVTKEDVTRMIEETMSQSLAARNMYCKSEFEGVFFVKFMSDASRQMFLDTVNSFARGQPGGFVNTVWAKPDLPFDIRMQHGVLFGLRRLLATWGFNKTCVKVNTDDSSLSVAGTVVTKTGVKDYQLELKWVDQEWGKWDALQSSSELSEITAGAKGKLDRAK</sequence>
<reference evidence="1" key="1">
    <citation type="submission" date="2023-10" db="EMBL/GenBank/DDBJ databases">
        <authorList>
            <person name="Chen Y."/>
            <person name="Shah S."/>
            <person name="Dougan E. K."/>
            <person name="Thang M."/>
            <person name="Chan C."/>
        </authorList>
    </citation>
    <scope>NUCLEOTIDE SEQUENCE [LARGE SCALE GENOMIC DNA]</scope>
</reference>
<dbReference type="Proteomes" id="UP001189429">
    <property type="component" value="Unassembled WGS sequence"/>
</dbReference>
<feature type="non-terminal residue" evidence="1">
    <location>
        <position position="1"/>
    </location>
</feature>
<feature type="non-terminal residue" evidence="1">
    <location>
        <position position="226"/>
    </location>
</feature>
<keyword evidence="2" id="KW-1185">Reference proteome</keyword>
<proteinExistence type="predicted"/>
<name>A0ABN9UR25_9DINO</name>
<gene>
    <name evidence="1" type="ORF">PCOR1329_LOCUS50869</name>
</gene>
<comment type="caution">
    <text evidence="1">The sequence shown here is derived from an EMBL/GenBank/DDBJ whole genome shotgun (WGS) entry which is preliminary data.</text>
</comment>